<reference evidence="2 3" key="1">
    <citation type="journal article" date="2016" name="Genome Biol. Evol.">
        <title>Divergent and convergent evolution of fungal pathogenicity.</title>
        <authorList>
            <person name="Shang Y."/>
            <person name="Xiao G."/>
            <person name="Zheng P."/>
            <person name="Cen K."/>
            <person name="Zhan S."/>
            <person name="Wang C."/>
        </authorList>
    </citation>
    <scope>NUCLEOTIDE SEQUENCE [LARGE SCALE GENOMIC DNA]</scope>
    <source>
        <strain evidence="2 3">ARSEF 2679</strain>
    </source>
</reference>
<gene>
    <name evidence="2" type="ORF">ISF_06050</name>
</gene>
<dbReference type="Proteomes" id="UP000076744">
    <property type="component" value="Unassembled WGS sequence"/>
</dbReference>
<proteinExistence type="predicted"/>
<dbReference type="STRING" id="1081104.A0A167SXS2"/>
<dbReference type="AlphaFoldDB" id="A0A167SXS2"/>
<organism evidence="2 3">
    <name type="scientific">Cordyceps fumosorosea (strain ARSEF 2679)</name>
    <name type="common">Isaria fumosorosea</name>
    <dbReference type="NCBI Taxonomy" id="1081104"/>
    <lineage>
        <taxon>Eukaryota</taxon>
        <taxon>Fungi</taxon>
        <taxon>Dikarya</taxon>
        <taxon>Ascomycota</taxon>
        <taxon>Pezizomycotina</taxon>
        <taxon>Sordariomycetes</taxon>
        <taxon>Hypocreomycetidae</taxon>
        <taxon>Hypocreales</taxon>
        <taxon>Cordycipitaceae</taxon>
        <taxon>Cordyceps</taxon>
    </lineage>
</organism>
<keyword evidence="3" id="KW-1185">Reference proteome</keyword>
<comment type="caution">
    <text evidence="2">The sequence shown here is derived from an EMBL/GenBank/DDBJ whole genome shotgun (WGS) entry which is preliminary data.</text>
</comment>
<sequence>MPKTKRASRCRGTEEREAEAAPAVRCTPSAAGAKVFAIENLTETILHEIPETTLLFKFQRVCQGWRAIARRLLQPRLDGVPQSLSKQLGPRQLNPLLLDHFGKILNVGEAQLEIGLWLTGSYHSQRRSLIDLPIAATGPGRVVHTAYARVGASWRNMQMYHPPVHELRYRREPDAEVEAVTVAGGVRLGQVYDLLSAITSDTKGVAWNEVLLTWPQASAGDDDASGGDADSELGEMVDRDYILLERVRHVLPRSCVCTFRPARKDLCYCAYSSRKRELQLITSNKWRVTSKEFREENLLVRI</sequence>
<evidence type="ECO:0000256" key="1">
    <source>
        <dbReference type="SAM" id="MobiDB-lite"/>
    </source>
</evidence>
<accession>A0A167SXS2</accession>
<evidence type="ECO:0000313" key="2">
    <source>
        <dbReference type="EMBL" id="OAA60039.1"/>
    </source>
</evidence>
<evidence type="ECO:0008006" key="4">
    <source>
        <dbReference type="Google" id="ProtNLM"/>
    </source>
</evidence>
<name>A0A167SXS2_CORFA</name>
<evidence type="ECO:0000313" key="3">
    <source>
        <dbReference type="Proteomes" id="UP000076744"/>
    </source>
</evidence>
<feature type="region of interest" description="Disordered" evidence="1">
    <location>
        <begin position="1"/>
        <end position="23"/>
    </location>
</feature>
<protein>
    <recommendedName>
        <fullName evidence="4">F-box domain-containing protein</fullName>
    </recommendedName>
</protein>
<dbReference type="OrthoDB" id="3800738at2759"/>
<dbReference type="EMBL" id="AZHB01000015">
    <property type="protein sequence ID" value="OAA60039.1"/>
    <property type="molecule type" value="Genomic_DNA"/>
</dbReference>
<dbReference type="GeneID" id="30022342"/>
<dbReference type="RefSeq" id="XP_018703152.1">
    <property type="nucleotide sequence ID" value="XM_018849654.1"/>
</dbReference>